<dbReference type="GO" id="GO:0016887">
    <property type="term" value="F:ATP hydrolysis activity"/>
    <property type="evidence" value="ECO:0007669"/>
    <property type="project" value="InterPro"/>
</dbReference>
<organism evidence="6 7">
    <name type="scientific">Paralcaligenes ureilyticus</name>
    <dbReference type="NCBI Taxonomy" id="627131"/>
    <lineage>
        <taxon>Bacteria</taxon>
        <taxon>Pseudomonadati</taxon>
        <taxon>Pseudomonadota</taxon>
        <taxon>Betaproteobacteria</taxon>
        <taxon>Burkholderiales</taxon>
        <taxon>Alcaligenaceae</taxon>
        <taxon>Paralcaligenes</taxon>
    </lineage>
</organism>
<dbReference type="Proteomes" id="UP000295525">
    <property type="component" value="Unassembled WGS sequence"/>
</dbReference>
<accession>A0A4R3M860</accession>
<dbReference type="Gene3D" id="3.40.50.300">
    <property type="entry name" value="P-loop containing nucleotide triphosphate hydrolases"/>
    <property type="match status" value="1"/>
</dbReference>
<keyword evidence="3" id="KW-0067">ATP-binding</keyword>
<name>A0A4R3M860_9BURK</name>
<keyword evidence="7" id="KW-1185">Reference proteome</keyword>
<gene>
    <name evidence="6" type="ORF">EDC26_103303</name>
</gene>
<dbReference type="AlphaFoldDB" id="A0A4R3M860"/>
<dbReference type="InterPro" id="IPR003593">
    <property type="entry name" value="AAA+_ATPase"/>
</dbReference>
<keyword evidence="2" id="KW-0547">Nucleotide-binding</keyword>
<reference evidence="6 7" key="1">
    <citation type="submission" date="2019-03" db="EMBL/GenBank/DDBJ databases">
        <title>Genomic Encyclopedia of Type Strains, Phase IV (KMG-IV): sequencing the most valuable type-strain genomes for metagenomic binning, comparative biology and taxonomic classification.</title>
        <authorList>
            <person name="Goeker M."/>
        </authorList>
    </citation>
    <scope>NUCLEOTIDE SEQUENCE [LARGE SCALE GENOMIC DNA]</scope>
    <source>
        <strain evidence="6 7">DSM 24591</strain>
    </source>
</reference>
<dbReference type="RefSeq" id="WP_132580485.1">
    <property type="nucleotide sequence ID" value="NZ_SMAJ01000003.1"/>
</dbReference>
<feature type="domain" description="AAA+ ATPase" evidence="5">
    <location>
        <begin position="131"/>
        <end position="263"/>
    </location>
</feature>
<dbReference type="Pfam" id="PF00004">
    <property type="entry name" value="AAA"/>
    <property type="match status" value="1"/>
</dbReference>
<dbReference type="CDD" id="cd19481">
    <property type="entry name" value="RecA-like_protease"/>
    <property type="match status" value="1"/>
</dbReference>
<evidence type="ECO:0000256" key="3">
    <source>
        <dbReference type="ARBA" id="ARBA00022840"/>
    </source>
</evidence>
<dbReference type="InterPro" id="IPR027417">
    <property type="entry name" value="P-loop_NTPase"/>
</dbReference>
<evidence type="ECO:0000256" key="2">
    <source>
        <dbReference type="ARBA" id="ARBA00022741"/>
    </source>
</evidence>
<dbReference type="SMART" id="SM00382">
    <property type="entry name" value="AAA"/>
    <property type="match status" value="1"/>
</dbReference>
<dbReference type="SUPFAM" id="SSF52540">
    <property type="entry name" value="P-loop containing nucleoside triphosphate hydrolases"/>
    <property type="match status" value="1"/>
</dbReference>
<dbReference type="EMBL" id="SMAJ01000003">
    <property type="protein sequence ID" value="TCT09684.1"/>
    <property type="molecule type" value="Genomic_DNA"/>
</dbReference>
<evidence type="ECO:0000256" key="4">
    <source>
        <dbReference type="SAM" id="MobiDB-lite"/>
    </source>
</evidence>
<evidence type="ECO:0000313" key="7">
    <source>
        <dbReference type="Proteomes" id="UP000295525"/>
    </source>
</evidence>
<evidence type="ECO:0000256" key="1">
    <source>
        <dbReference type="ARBA" id="ARBA00006914"/>
    </source>
</evidence>
<dbReference type="OrthoDB" id="9802352at2"/>
<dbReference type="InterPro" id="IPR050221">
    <property type="entry name" value="26S_Proteasome_ATPase"/>
</dbReference>
<comment type="similarity">
    <text evidence="1">Belongs to the AAA ATPase family.</text>
</comment>
<comment type="caution">
    <text evidence="6">The sequence shown here is derived from an EMBL/GenBank/DDBJ whole genome shotgun (WGS) entry which is preliminary data.</text>
</comment>
<dbReference type="InterPro" id="IPR003959">
    <property type="entry name" value="ATPase_AAA_core"/>
</dbReference>
<evidence type="ECO:0000313" key="6">
    <source>
        <dbReference type="EMBL" id="TCT09684.1"/>
    </source>
</evidence>
<evidence type="ECO:0000259" key="5">
    <source>
        <dbReference type="SMART" id="SM00382"/>
    </source>
</evidence>
<proteinExistence type="inferred from homology"/>
<protein>
    <submittedName>
        <fullName evidence="6">ATPase family protein associated with various cellular activities (AAA)</fullName>
    </submittedName>
</protein>
<sequence>MLDEMNEFQTDLAQVIRLALAEQTEDVRLFVARLVRKYRNTDPELAEQMDLYLRAKKMHRTSAPMRKAAQPAMPEQVLPVDDESRLSLLKVFKDAPDREQPLLSVDLEETLSQLIQERRQTERLASMGLSPTRSAIFVGPPGVGKTLTARWLAAQLGVPLYVLDLTAVMSSLLGRSGSNLRTALDFAKRIPCVLLLDEIDAIAKRRSDDTDVGELKRLVTVIMQEVDEWPATGLLLAATNHPELIDPALWRRFDLVIDFKAPEMPAVKAAIKRFLGPDYALFGRWIDILTLAFNGESFSDIERELQRFRRAVALGTASDADLIEEFIKSRALSLDRQARIDLAVLLAKQTRLSQHTISDITGVSRDTIRKYTNEQPSAAKKTRKGNLTHESN</sequence>
<dbReference type="GO" id="GO:0005524">
    <property type="term" value="F:ATP binding"/>
    <property type="evidence" value="ECO:0007669"/>
    <property type="project" value="UniProtKB-KW"/>
</dbReference>
<feature type="region of interest" description="Disordered" evidence="4">
    <location>
        <begin position="371"/>
        <end position="392"/>
    </location>
</feature>
<dbReference type="PANTHER" id="PTHR23073">
    <property type="entry name" value="26S PROTEASOME REGULATORY SUBUNIT"/>
    <property type="match status" value="1"/>
</dbReference>